<reference evidence="3 4" key="1">
    <citation type="journal article" date="2012" name="J. Bacteriol.">
        <title>Genome sequence of Lactobacillus mucosae LM1, isolated from piglet feces.</title>
        <authorList>
            <person name="Lee J.H."/>
            <person name="Valeriano V.D."/>
            <person name="Shin Y.R."/>
            <person name="Chae J.P."/>
            <person name="Kim G.B."/>
            <person name="Ham J.S."/>
            <person name="Chun J."/>
            <person name="Kang D.K."/>
        </authorList>
    </citation>
    <scope>NUCLEOTIDE SEQUENCE [LARGE SCALE GENOMIC DNA]</scope>
    <source>
        <strain evidence="3 4">LM1</strain>
    </source>
</reference>
<dbReference type="InterPro" id="IPR038718">
    <property type="entry name" value="SNF2-like_sf"/>
</dbReference>
<dbReference type="PROSITE" id="PS51192">
    <property type="entry name" value="HELICASE_ATP_BIND_1"/>
    <property type="match status" value="1"/>
</dbReference>
<dbReference type="HOGENOM" id="CLU_016760_0_0_9"/>
<dbReference type="OrthoDB" id="9802848at2"/>
<feature type="domain" description="Helicase ATP-binding" evidence="1">
    <location>
        <begin position="145"/>
        <end position="312"/>
    </location>
</feature>
<dbReference type="KEGG" id="lmu:LBLM1_07120"/>
<feature type="domain" description="Helicase C-terminal" evidence="2">
    <location>
        <begin position="451"/>
        <end position="617"/>
    </location>
</feature>
<dbReference type="InterPro" id="IPR000330">
    <property type="entry name" value="SNF2_N"/>
</dbReference>
<dbReference type="SMART" id="SM00487">
    <property type="entry name" value="DEXDc"/>
    <property type="match status" value="1"/>
</dbReference>
<keyword evidence="3" id="KW-0067">ATP-binding</keyword>
<dbReference type="STRING" id="1130798.LBLM1_07120"/>
<evidence type="ECO:0000259" key="2">
    <source>
        <dbReference type="PROSITE" id="PS51194"/>
    </source>
</evidence>
<keyword evidence="3" id="KW-0378">Hydrolase</keyword>
<dbReference type="InterPro" id="IPR014001">
    <property type="entry name" value="Helicase_ATP-bd"/>
</dbReference>
<accession>A0A0D4CKZ6</accession>
<dbReference type="Proteomes" id="UP000003645">
    <property type="component" value="Chromosome"/>
</dbReference>
<gene>
    <name evidence="3" type="ORF">LBLM1_07120</name>
</gene>
<dbReference type="PROSITE" id="PS51194">
    <property type="entry name" value="HELICASE_CTER"/>
    <property type="match status" value="1"/>
</dbReference>
<organism evidence="3 4">
    <name type="scientific">Limosilactobacillus mucosae LM1</name>
    <dbReference type="NCBI Taxonomy" id="1130798"/>
    <lineage>
        <taxon>Bacteria</taxon>
        <taxon>Bacillati</taxon>
        <taxon>Bacillota</taxon>
        <taxon>Bacilli</taxon>
        <taxon>Lactobacillales</taxon>
        <taxon>Lactobacillaceae</taxon>
        <taxon>Limosilactobacillus</taxon>
    </lineage>
</organism>
<keyword evidence="3" id="KW-0547">Nucleotide-binding</keyword>
<dbReference type="EMBL" id="CP011013">
    <property type="protein sequence ID" value="AJT50793.1"/>
    <property type="molecule type" value="Genomic_DNA"/>
</dbReference>
<dbReference type="Pfam" id="PF00271">
    <property type="entry name" value="Helicase_C"/>
    <property type="match status" value="1"/>
</dbReference>
<evidence type="ECO:0000259" key="1">
    <source>
        <dbReference type="PROSITE" id="PS51192"/>
    </source>
</evidence>
<dbReference type="RefSeq" id="WP_006499778.1">
    <property type="nucleotide sequence ID" value="NZ_CP011013.1"/>
</dbReference>
<keyword evidence="4" id="KW-1185">Reference proteome</keyword>
<name>A0A0D4CKZ6_LIMMU</name>
<dbReference type="Gene3D" id="3.40.50.300">
    <property type="entry name" value="P-loop containing nucleotide triphosphate hydrolases"/>
    <property type="match status" value="1"/>
</dbReference>
<dbReference type="GO" id="GO:0004386">
    <property type="term" value="F:helicase activity"/>
    <property type="evidence" value="ECO:0007669"/>
    <property type="project" value="UniProtKB-KW"/>
</dbReference>
<sequence>MLRNDNPTIIKNEQGQFQLIDDASHTLETPPAKRALQVLAPYFADPEKRIFKADLTYVSLLSLIEKLNHKLKRKDLPKVITSSQVDQFITTKQYHIKEQSDAGLTIKNLDPRWQADLEEFKKIVAKEITRPLKPEQEKASFFLATMKKAANFSVPGAGKTAMMYGTFAYLSSPEINQVDKLLVISPLNAFAAWKNEFTAVFGPKRKLSYLNLRDPRLSNDQGAIKRAWVRANVITINYESLKGNLRVINELLDSRTMLVFDEVHRIKGINGQRAKAALHLNQAPYYRYVLTGTPIPNGYRDVYNFLHLMYPDEYNSSFNWSVNDLERIDPDIVNQKLAPFFWRTNKEDLHVPEPDDDIIQSVEPSTGQERLAEAIYENENGSLATFVRLLQASTNPELLKYNLNYRDLNLLDSDSEKWHHHQKKLAKENISSGKPYRKYDLASIPTPKFDLGIELVKKLTGQGKKVLVWAMFVGTMEKIAATLNRQGIKTTLIYGATPKEDRESMIDEFRSGSVQVLVTNPNTLGESISLHQTVHDAIYFEYNFNLTFMLQSRDRINRLGLPADQYTRYYYLMTKGDRAHAGFIDARVYQRLKEKEQIMLDAIDGKFLVPEYTDDYLDEVKAIISEQRRLN</sequence>
<dbReference type="PANTHER" id="PTHR10799">
    <property type="entry name" value="SNF2/RAD54 HELICASE FAMILY"/>
    <property type="match status" value="1"/>
</dbReference>
<dbReference type="SUPFAM" id="SSF52540">
    <property type="entry name" value="P-loop containing nucleoside triphosphate hydrolases"/>
    <property type="match status" value="2"/>
</dbReference>
<dbReference type="AlphaFoldDB" id="A0A0D4CKZ6"/>
<dbReference type="SMART" id="SM00490">
    <property type="entry name" value="HELICc"/>
    <property type="match status" value="1"/>
</dbReference>
<dbReference type="Pfam" id="PF00176">
    <property type="entry name" value="SNF2-rel_dom"/>
    <property type="match status" value="1"/>
</dbReference>
<dbReference type="InterPro" id="IPR001650">
    <property type="entry name" value="Helicase_C-like"/>
</dbReference>
<evidence type="ECO:0000313" key="4">
    <source>
        <dbReference type="Proteomes" id="UP000003645"/>
    </source>
</evidence>
<dbReference type="InterPro" id="IPR027417">
    <property type="entry name" value="P-loop_NTPase"/>
</dbReference>
<dbReference type="GO" id="GO:0005524">
    <property type="term" value="F:ATP binding"/>
    <property type="evidence" value="ECO:0007669"/>
    <property type="project" value="InterPro"/>
</dbReference>
<keyword evidence="3" id="KW-0347">Helicase</keyword>
<protein>
    <submittedName>
        <fullName evidence="3">Helicase</fullName>
    </submittedName>
</protein>
<dbReference type="CDD" id="cd17919">
    <property type="entry name" value="DEXHc_Snf"/>
    <property type="match status" value="1"/>
</dbReference>
<proteinExistence type="predicted"/>
<evidence type="ECO:0000313" key="3">
    <source>
        <dbReference type="EMBL" id="AJT50793.1"/>
    </source>
</evidence>
<dbReference type="Gene3D" id="3.40.50.10810">
    <property type="entry name" value="Tandem AAA-ATPase domain"/>
    <property type="match status" value="1"/>
</dbReference>